<organism evidence="1 2">
    <name type="scientific">Naganishia vaughanmartiniae</name>
    <dbReference type="NCBI Taxonomy" id="1424756"/>
    <lineage>
        <taxon>Eukaryota</taxon>
        <taxon>Fungi</taxon>
        <taxon>Dikarya</taxon>
        <taxon>Basidiomycota</taxon>
        <taxon>Agaricomycotina</taxon>
        <taxon>Tremellomycetes</taxon>
        <taxon>Filobasidiales</taxon>
        <taxon>Filobasidiaceae</taxon>
        <taxon>Naganishia</taxon>
    </lineage>
</organism>
<comment type="caution">
    <text evidence="1">The sequence shown here is derived from an EMBL/GenBank/DDBJ whole genome shotgun (WGS) entry which is preliminary data.</text>
</comment>
<proteinExistence type="predicted"/>
<accession>A0ACC2X6J9</accession>
<sequence length="104" mass="11299">MIAQCIHLPEHRPQEAVLTSGTLRSALDLGGDQDVVDIYEALRRVGLMNDAESSSEGTSRFTNLEQTVTPGGANFSRGERQQLSLARALLKKGKVLIMDEATSE</sequence>
<evidence type="ECO:0000313" key="2">
    <source>
        <dbReference type="Proteomes" id="UP001243375"/>
    </source>
</evidence>
<gene>
    <name evidence="1" type="ORF">QFC22_003519</name>
</gene>
<reference evidence="1" key="1">
    <citation type="submission" date="2023-04" db="EMBL/GenBank/DDBJ databases">
        <title>Draft Genome sequencing of Naganishia species isolated from polar environments using Oxford Nanopore Technology.</title>
        <authorList>
            <person name="Leo P."/>
            <person name="Venkateswaran K."/>
        </authorList>
    </citation>
    <scope>NUCLEOTIDE SEQUENCE</scope>
    <source>
        <strain evidence="1">MNA-CCFEE 5425</strain>
    </source>
</reference>
<dbReference type="Proteomes" id="UP001243375">
    <property type="component" value="Unassembled WGS sequence"/>
</dbReference>
<dbReference type="EMBL" id="JASBWU010000009">
    <property type="protein sequence ID" value="KAJ9119029.1"/>
    <property type="molecule type" value="Genomic_DNA"/>
</dbReference>
<evidence type="ECO:0000313" key="1">
    <source>
        <dbReference type="EMBL" id="KAJ9119029.1"/>
    </source>
</evidence>
<protein>
    <submittedName>
        <fullName evidence="1">Uncharacterized protein</fullName>
    </submittedName>
</protein>
<keyword evidence="2" id="KW-1185">Reference proteome</keyword>
<name>A0ACC2X6J9_9TREE</name>